<feature type="region of interest" description="Disordered" evidence="1">
    <location>
        <begin position="1"/>
        <end position="61"/>
    </location>
</feature>
<evidence type="ECO:0000256" key="1">
    <source>
        <dbReference type="SAM" id="MobiDB-lite"/>
    </source>
</evidence>
<feature type="compositionally biased region" description="Acidic residues" evidence="1">
    <location>
        <begin position="22"/>
        <end position="35"/>
    </location>
</feature>
<dbReference type="Proteomes" id="UP000008311">
    <property type="component" value="Unassembled WGS sequence"/>
</dbReference>
<dbReference type="AlphaFoldDB" id="B9SR65"/>
<name>B9SR65_RICCO</name>
<dbReference type="InParanoid" id="B9SR65"/>
<protein>
    <submittedName>
        <fullName evidence="2">Uncharacterized protein</fullName>
    </submittedName>
</protein>
<keyword evidence="3" id="KW-1185">Reference proteome</keyword>
<dbReference type="EMBL" id="EQ974094">
    <property type="protein sequence ID" value="EEF33901.1"/>
    <property type="molecule type" value="Genomic_DNA"/>
</dbReference>
<evidence type="ECO:0000313" key="3">
    <source>
        <dbReference type="Proteomes" id="UP000008311"/>
    </source>
</evidence>
<proteinExistence type="predicted"/>
<gene>
    <name evidence="2" type="ORF">RCOM_1182720</name>
</gene>
<organism evidence="2 3">
    <name type="scientific">Ricinus communis</name>
    <name type="common">Castor bean</name>
    <dbReference type="NCBI Taxonomy" id="3988"/>
    <lineage>
        <taxon>Eukaryota</taxon>
        <taxon>Viridiplantae</taxon>
        <taxon>Streptophyta</taxon>
        <taxon>Embryophyta</taxon>
        <taxon>Tracheophyta</taxon>
        <taxon>Spermatophyta</taxon>
        <taxon>Magnoliopsida</taxon>
        <taxon>eudicotyledons</taxon>
        <taxon>Gunneridae</taxon>
        <taxon>Pentapetalae</taxon>
        <taxon>rosids</taxon>
        <taxon>fabids</taxon>
        <taxon>Malpighiales</taxon>
        <taxon>Euphorbiaceae</taxon>
        <taxon>Acalyphoideae</taxon>
        <taxon>Acalypheae</taxon>
        <taxon>Ricinus</taxon>
    </lineage>
</organism>
<accession>B9SR65</accession>
<reference evidence="3" key="1">
    <citation type="journal article" date="2010" name="Nat. Biotechnol.">
        <title>Draft genome sequence of the oilseed species Ricinus communis.</title>
        <authorList>
            <person name="Chan A.P."/>
            <person name="Crabtree J."/>
            <person name="Zhao Q."/>
            <person name="Lorenzi H."/>
            <person name="Orvis J."/>
            <person name="Puiu D."/>
            <person name="Melake-Berhan A."/>
            <person name="Jones K.M."/>
            <person name="Redman J."/>
            <person name="Chen G."/>
            <person name="Cahoon E.B."/>
            <person name="Gedil M."/>
            <person name="Stanke M."/>
            <person name="Haas B.J."/>
            <person name="Wortman J.R."/>
            <person name="Fraser-Liggett C.M."/>
            <person name="Ravel J."/>
            <person name="Rabinowicz P.D."/>
        </authorList>
    </citation>
    <scope>NUCLEOTIDE SEQUENCE [LARGE SCALE GENOMIC DNA]</scope>
    <source>
        <strain evidence="3">cv. Hale</strain>
    </source>
</reference>
<sequence>MLGETACNRKESARACQTSIDNGEDEIESESEDEFDSKNDEDIGEGDSDEGNNNVVGGDLNEELLTVREAAKEYKRRKNRQEKDVHVEIPLTNNASDLEEGEEGVDIFRRKEHREAAAKYVWQRIRALSFWVCDLAFVD</sequence>
<evidence type="ECO:0000313" key="2">
    <source>
        <dbReference type="EMBL" id="EEF33901.1"/>
    </source>
</evidence>